<organism evidence="3 4">
    <name type="scientific">Aspergillus ellipticus CBS 707.79</name>
    <dbReference type="NCBI Taxonomy" id="1448320"/>
    <lineage>
        <taxon>Eukaryota</taxon>
        <taxon>Fungi</taxon>
        <taxon>Dikarya</taxon>
        <taxon>Ascomycota</taxon>
        <taxon>Pezizomycotina</taxon>
        <taxon>Eurotiomycetes</taxon>
        <taxon>Eurotiomycetidae</taxon>
        <taxon>Eurotiales</taxon>
        <taxon>Aspergillaceae</taxon>
        <taxon>Aspergillus</taxon>
        <taxon>Aspergillus subgen. Circumdati</taxon>
    </lineage>
</organism>
<evidence type="ECO:0000313" key="3">
    <source>
        <dbReference type="EMBL" id="PYH87760.1"/>
    </source>
</evidence>
<proteinExistence type="predicted"/>
<dbReference type="CDD" id="cd01065">
    <property type="entry name" value="NAD_bind_Shikimate_DH"/>
    <property type="match status" value="1"/>
</dbReference>
<keyword evidence="4" id="KW-1185">Reference proteome</keyword>
<dbReference type="InterPro" id="IPR046346">
    <property type="entry name" value="Aminoacid_DH-like_N_sf"/>
</dbReference>
<reference evidence="3 4" key="1">
    <citation type="submission" date="2018-02" db="EMBL/GenBank/DDBJ databases">
        <title>The genomes of Aspergillus section Nigri reveals drivers in fungal speciation.</title>
        <authorList>
            <consortium name="DOE Joint Genome Institute"/>
            <person name="Vesth T.C."/>
            <person name="Nybo J."/>
            <person name="Theobald S."/>
            <person name="Brandl J."/>
            <person name="Frisvad J.C."/>
            <person name="Nielsen K.F."/>
            <person name="Lyhne E.K."/>
            <person name="Kogle M.E."/>
            <person name="Kuo A."/>
            <person name="Riley R."/>
            <person name="Clum A."/>
            <person name="Nolan M."/>
            <person name="Lipzen A."/>
            <person name="Salamov A."/>
            <person name="Henrissat B."/>
            <person name="Wiebenga A."/>
            <person name="De vries R.P."/>
            <person name="Grigoriev I.V."/>
            <person name="Mortensen U.H."/>
            <person name="Andersen M.R."/>
            <person name="Baker S.E."/>
        </authorList>
    </citation>
    <scope>NUCLEOTIDE SEQUENCE [LARGE SCALE GENOMIC DNA]</scope>
    <source>
        <strain evidence="3 4">CBS 707.79</strain>
    </source>
</reference>
<dbReference type="Pfam" id="PF08501">
    <property type="entry name" value="Shikimate_dh_N"/>
    <property type="match status" value="1"/>
</dbReference>
<evidence type="ECO:0000313" key="4">
    <source>
        <dbReference type="Proteomes" id="UP000247810"/>
    </source>
</evidence>
<evidence type="ECO:0000259" key="1">
    <source>
        <dbReference type="Pfam" id="PF01261"/>
    </source>
</evidence>
<dbReference type="SUPFAM" id="SSF51735">
    <property type="entry name" value="NAD(P)-binding Rossmann-fold domains"/>
    <property type="match status" value="1"/>
</dbReference>
<dbReference type="InterPro" id="IPR013708">
    <property type="entry name" value="Shikimate_DH-bd_N"/>
</dbReference>
<feature type="domain" description="Xylose isomerase-like TIM barrel" evidence="1">
    <location>
        <begin position="261"/>
        <end position="545"/>
    </location>
</feature>
<dbReference type="SUPFAM" id="SSF53223">
    <property type="entry name" value="Aminoacid dehydrogenase-like, N-terminal domain"/>
    <property type="match status" value="1"/>
</dbReference>
<name>A0A319CSR8_9EURO</name>
<gene>
    <name evidence="3" type="ORF">BO71DRAFT_424163</name>
</gene>
<dbReference type="EMBL" id="KZ826177">
    <property type="protein sequence ID" value="PYH87760.1"/>
    <property type="molecule type" value="Genomic_DNA"/>
</dbReference>
<dbReference type="InterPro" id="IPR013022">
    <property type="entry name" value="Xyl_isomerase-like_TIM-brl"/>
</dbReference>
<dbReference type="InterPro" id="IPR036237">
    <property type="entry name" value="Xyl_isomerase-like_sf"/>
</dbReference>
<dbReference type="AlphaFoldDB" id="A0A319CSR8"/>
<dbReference type="VEuPathDB" id="FungiDB:BO71DRAFT_424163"/>
<dbReference type="Gene3D" id="3.40.50.720">
    <property type="entry name" value="NAD(P)-binding Rossmann-like Domain"/>
    <property type="match status" value="1"/>
</dbReference>
<dbReference type="Pfam" id="PF01261">
    <property type="entry name" value="AP_endonuc_2"/>
    <property type="match status" value="1"/>
</dbReference>
<dbReference type="Gene3D" id="3.40.50.10860">
    <property type="entry name" value="Leucine Dehydrogenase, chain A, domain 1"/>
    <property type="match status" value="1"/>
</dbReference>
<feature type="domain" description="Shikimate dehydrogenase substrate binding N-terminal" evidence="2">
    <location>
        <begin position="13"/>
        <end position="93"/>
    </location>
</feature>
<dbReference type="PANTHER" id="PTHR12110:SF57">
    <property type="entry name" value="DIOXYGENASE, PUTATIVE-RELATED"/>
    <property type="match status" value="1"/>
</dbReference>
<dbReference type="STRING" id="1448320.A0A319CSR8"/>
<dbReference type="InterPro" id="IPR036291">
    <property type="entry name" value="NAD(P)-bd_dom_sf"/>
</dbReference>
<dbReference type="Proteomes" id="UP000247810">
    <property type="component" value="Unassembled WGS sequence"/>
</dbReference>
<dbReference type="InterPro" id="IPR050312">
    <property type="entry name" value="IolE/XylAMocC-like"/>
</dbReference>
<evidence type="ECO:0000259" key="2">
    <source>
        <dbReference type="Pfam" id="PF08501"/>
    </source>
</evidence>
<dbReference type="Gene3D" id="3.20.20.150">
    <property type="entry name" value="Divalent-metal-dependent TIM barrel enzymes"/>
    <property type="match status" value="1"/>
</dbReference>
<dbReference type="GO" id="GO:0004764">
    <property type="term" value="F:shikimate 3-dehydrogenase (NADP+) activity"/>
    <property type="evidence" value="ECO:0007669"/>
    <property type="project" value="InterPro"/>
</dbReference>
<dbReference type="PANTHER" id="PTHR12110">
    <property type="entry name" value="HYDROXYPYRUVATE ISOMERASE"/>
    <property type="match status" value="1"/>
</dbReference>
<accession>A0A319CSR8</accession>
<dbReference type="OrthoDB" id="5360893at2759"/>
<dbReference type="SUPFAM" id="SSF51658">
    <property type="entry name" value="Xylose isomerase-like"/>
    <property type="match status" value="1"/>
</dbReference>
<protein>
    <submittedName>
        <fullName evidence="3">3-dehydroshikimate dehydratase</fullName>
    </submittedName>
</protein>
<sequence>MSVTQDQRKFTYLVGVGVTHSIAPSMHDSIAKALGYDWTFHTKECPTVEDAMELFRQPTFAGGVVTMPYKRSIMDHLDGLDEYATKLQACNNVYRAADGSLRGTNTDWRGIKGCLLGASDEGRHKPGVIVGAGGACRAALFTLHSELGCNPIYIVNRDRDEVAALQAEATTEYGALAFIHLQTADQVAALPASPYYIVGTVPDAEPSTPEEIEVHQIVNTFLSSPNKGVLLDMCFKPRKTRFLKAALSHGWTTVEGTELAQIGQAGFTGVEIFYEDLEYLAKEKGGLNEDNLLAAARDARDLCDESGLEVIGLQPFIFYEGLIDRQVHAEKIEKLKTWFKLVKILGTDTIQIPSNFQPEGISGDLDLIVADMTEVADLGLKEEPVVKFAFESLAWGTFISTWEESWEVIRRVDRPNFGICLDTFNITGRIWADPTAVSGKAPDADKVLAESMERLLKTVDLKKVFYIQVVDAERMEQPLVAGHPFHVDGQPPRMNWSRNARLFLYEQDKGGYLPVVEVARVMLKELKFEGWVSMELFSRTMADPDPTVPRSHSQRGMKAWKQLAQELDV</sequence>